<comment type="catalytic activity">
    <reaction evidence="1">
        <text>alpha,alpha-trehalose + H2O = alpha-D-glucose + beta-D-glucose</text>
        <dbReference type="Rhea" id="RHEA:32675"/>
        <dbReference type="ChEBI" id="CHEBI:15377"/>
        <dbReference type="ChEBI" id="CHEBI:15903"/>
        <dbReference type="ChEBI" id="CHEBI:16551"/>
        <dbReference type="ChEBI" id="CHEBI:17925"/>
        <dbReference type="EC" id="3.2.1.28"/>
    </reaction>
</comment>
<evidence type="ECO:0000256" key="1">
    <source>
        <dbReference type="ARBA" id="ARBA00001576"/>
    </source>
</evidence>
<evidence type="ECO:0000256" key="10">
    <source>
        <dbReference type="ARBA" id="ARBA00053030"/>
    </source>
</evidence>
<evidence type="ECO:0000256" key="3">
    <source>
        <dbReference type="ARBA" id="ARBA00012757"/>
    </source>
</evidence>
<evidence type="ECO:0000256" key="9">
    <source>
        <dbReference type="ARBA" id="ARBA00031637"/>
    </source>
</evidence>
<evidence type="ECO:0000256" key="6">
    <source>
        <dbReference type="ARBA" id="ARBA00023277"/>
    </source>
</evidence>
<name>A0A1W6ZY22_9HYPH</name>
<dbReference type="STRING" id="1235591.CAK95_26720"/>
<dbReference type="GO" id="GO:0005993">
    <property type="term" value="P:trehalose catabolic process"/>
    <property type="evidence" value="ECO:0007669"/>
    <property type="project" value="UniProtKB-ARBA"/>
</dbReference>
<dbReference type="RefSeq" id="WP_086090723.1">
    <property type="nucleotide sequence ID" value="NZ_CP021112.1"/>
</dbReference>
<evidence type="ECO:0000259" key="12">
    <source>
        <dbReference type="Pfam" id="PF00723"/>
    </source>
</evidence>
<dbReference type="OrthoDB" id="3902805at2"/>
<evidence type="ECO:0000313" key="14">
    <source>
        <dbReference type="EMBL" id="ARQ02292.1"/>
    </source>
</evidence>
<protein>
    <recommendedName>
        <fullName evidence="4">Trehalase</fullName>
        <ecNumber evidence="3">3.2.1.28</ecNumber>
    </recommendedName>
    <alternativeName>
        <fullName evidence="8">Alpha,alpha-trehalase</fullName>
    </alternativeName>
    <alternativeName>
        <fullName evidence="9">Alpha,alpha-trehalose glucohydrolase</fullName>
    </alternativeName>
</protein>
<comment type="cofactor">
    <cofactor evidence="10">
        <name>phosphate</name>
        <dbReference type="ChEBI" id="CHEBI:43474"/>
    </cofactor>
</comment>
<keyword evidence="15" id="KW-1185">Reference proteome</keyword>
<evidence type="ECO:0000256" key="5">
    <source>
        <dbReference type="ARBA" id="ARBA00022801"/>
    </source>
</evidence>
<dbReference type="GO" id="GO:0004555">
    <property type="term" value="F:alpha,alpha-trehalase activity"/>
    <property type="evidence" value="ECO:0007669"/>
    <property type="project" value="UniProtKB-EC"/>
</dbReference>
<comment type="pathway">
    <text evidence="11">Glycan degradation; trehalose degradation; D-glucose from alpha,alpha-trehalose: step 1/1.</text>
</comment>
<keyword evidence="5 14" id="KW-0378">Hydrolase</keyword>
<dbReference type="InterPro" id="IPR045582">
    <property type="entry name" value="Trehalase-like_N"/>
</dbReference>
<dbReference type="KEGG" id="psin:CAK95_26720"/>
<evidence type="ECO:0000256" key="11">
    <source>
        <dbReference type="ARBA" id="ARBA00060615"/>
    </source>
</evidence>
<dbReference type="InterPro" id="IPR008928">
    <property type="entry name" value="6-hairpin_glycosidase_sf"/>
</dbReference>
<evidence type="ECO:0000256" key="4">
    <source>
        <dbReference type="ARBA" id="ARBA00019905"/>
    </source>
</evidence>
<comment type="similarity">
    <text evidence="2">Belongs to the glycosyl hydrolase 15 family.</text>
</comment>
<dbReference type="FunFam" id="1.50.10.10:FF:000005">
    <property type="entry name" value="Glycosyl hydrolase, glucoamylase"/>
    <property type="match status" value="1"/>
</dbReference>
<accession>A0A1W6ZY22</accession>
<dbReference type="AlphaFoldDB" id="A0A1W6ZY22"/>
<evidence type="ECO:0000259" key="13">
    <source>
        <dbReference type="Pfam" id="PF19291"/>
    </source>
</evidence>
<keyword evidence="6" id="KW-0119">Carbohydrate metabolism</keyword>
<dbReference type="PANTHER" id="PTHR31616:SF0">
    <property type="entry name" value="GLUCAN 1,4-ALPHA-GLUCOSIDASE"/>
    <property type="match status" value="1"/>
</dbReference>
<dbReference type="Gene3D" id="1.50.10.10">
    <property type="match status" value="1"/>
</dbReference>
<gene>
    <name evidence="14" type="ORF">CAK95_26720</name>
</gene>
<evidence type="ECO:0000256" key="8">
    <source>
        <dbReference type="ARBA" id="ARBA00030473"/>
    </source>
</evidence>
<reference evidence="14 15" key="1">
    <citation type="submission" date="2017-05" db="EMBL/GenBank/DDBJ databases">
        <title>Full genome sequence of Pseudorhodoplanes sinuspersici.</title>
        <authorList>
            <person name="Dastgheib S.M.M."/>
            <person name="Shavandi M."/>
            <person name="Tirandaz H."/>
        </authorList>
    </citation>
    <scope>NUCLEOTIDE SEQUENCE [LARGE SCALE GENOMIC DNA]</scope>
    <source>
        <strain evidence="14 15">RIPI110</strain>
    </source>
</reference>
<dbReference type="EC" id="3.2.1.28" evidence="3"/>
<dbReference type="EMBL" id="CP021112">
    <property type="protein sequence ID" value="ARQ02292.1"/>
    <property type="molecule type" value="Genomic_DNA"/>
</dbReference>
<evidence type="ECO:0000256" key="7">
    <source>
        <dbReference type="ARBA" id="ARBA00023295"/>
    </source>
</evidence>
<dbReference type="Proteomes" id="UP000194137">
    <property type="component" value="Chromosome"/>
</dbReference>
<feature type="domain" description="Trehalase-like N-terminal" evidence="13">
    <location>
        <begin position="4"/>
        <end position="152"/>
    </location>
</feature>
<keyword evidence="7" id="KW-0326">Glycosidase</keyword>
<dbReference type="SUPFAM" id="SSF48208">
    <property type="entry name" value="Six-hairpin glycosidases"/>
    <property type="match status" value="1"/>
</dbReference>
<dbReference type="Pfam" id="PF19291">
    <property type="entry name" value="TREH_N"/>
    <property type="match status" value="1"/>
</dbReference>
<dbReference type="PANTHER" id="PTHR31616">
    <property type="entry name" value="TREHALASE"/>
    <property type="match status" value="1"/>
</dbReference>
<sequence length="595" mass="66891">MSALIEDYAMIGDCETAALVSRDGSIDWLCFPRFDSPACFAALLGTSENGRWSIRPTEKTVRISRRYRPDTLILETIFETDSGSAMLVDFMPPRDGASDIVRVVIGTSGQVDFETDFVVRFDYGRTVPWVTRDDDGTIRAIAGPHQLLLNSPVRLIGRDLHTRGSFSVREGDRVPFILTYGASHKPLDADELLASTETYWREFTAQCPSVGPWTETVKRSLITLKAMTYLPTGGIVASVTTSLPEFLGGIRNWDYRFCWLRDATITLQAFMNLGYFEEARTWRDWLVRAIAGAPDQMQIMYGVTGERHLWEWEVPWLGGYESSRPVRVGNAAAEQFQLDVYGEVADALVQARKGGLPSHPRALALRDVVMPFLEKAWRKPDEGIWEVRGERQHFTHSKVMAWVAFDRAAKWAGLTPEDSKLADRWRQVADEIHADVCRNAFDADLGSFVQAYGSRALDASLLQIPLVGFLPVDDVRVIGTIKAIEQWLLHDGFVLRYRTELVNDGLPPGEGVFLACSFWLADVYVLLGRYAEAQQLFDRLLELQNDVGLLSEEYDPRARRMLGNFPQAFSHVGLINTALNLARRAGPAEDRAESQ</sequence>
<organism evidence="14 15">
    <name type="scientific">Pseudorhodoplanes sinuspersici</name>
    <dbReference type="NCBI Taxonomy" id="1235591"/>
    <lineage>
        <taxon>Bacteria</taxon>
        <taxon>Pseudomonadati</taxon>
        <taxon>Pseudomonadota</taxon>
        <taxon>Alphaproteobacteria</taxon>
        <taxon>Hyphomicrobiales</taxon>
        <taxon>Pseudorhodoplanes</taxon>
    </lineage>
</organism>
<dbReference type="Pfam" id="PF00723">
    <property type="entry name" value="Glyco_hydro_15"/>
    <property type="match status" value="1"/>
</dbReference>
<proteinExistence type="inferred from homology"/>
<feature type="domain" description="GH15-like" evidence="12">
    <location>
        <begin position="215"/>
        <end position="578"/>
    </location>
</feature>
<evidence type="ECO:0000256" key="2">
    <source>
        <dbReference type="ARBA" id="ARBA00006188"/>
    </source>
</evidence>
<dbReference type="InterPro" id="IPR011613">
    <property type="entry name" value="GH15-like"/>
</dbReference>
<evidence type="ECO:0000313" key="15">
    <source>
        <dbReference type="Proteomes" id="UP000194137"/>
    </source>
</evidence>
<dbReference type="InterPro" id="IPR012341">
    <property type="entry name" value="6hp_glycosidase-like_sf"/>
</dbReference>